<evidence type="ECO:0000313" key="1">
    <source>
        <dbReference type="EMBL" id="QQP50866.1"/>
    </source>
</evidence>
<dbReference type="AlphaFoldDB" id="A0A7T8HJE6"/>
<keyword evidence="2" id="KW-1185">Reference proteome</keyword>
<accession>A0A7T8HJE6</accession>
<reference evidence="2" key="1">
    <citation type="submission" date="2021-01" db="EMBL/GenBank/DDBJ databases">
        <title>Caligus Genome Assembly.</title>
        <authorList>
            <person name="Gallardo-Escarate C."/>
        </authorList>
    </citation>
    <scope>NUCLEOTIDE SEQUENCE [LARGE SCALE GENOMIC DNA]</scope>
</reference>
<evidence type="ECO:0000313" key="2">
    <source>
        <dbReference type="Proteomes" id="UP000595437"/>
    </source>
</evidence>
<sequence length="57" mass="6150">CSQNTPATPSSSYHILGVHSQSEWPFILFISLPCSQYYESPSINPKSSDTAKSDAGS</sequence>
<organism evidence="1 2">
    <name type="scientific">Caligus rogercresseyi</name>
    <name type="common">Sea louse</name>
    <dbReference type="NCBI Taxonomy" id="217165"/>
    <lineage>
        <taxon>Eukaryota</taxon>
        <taxon>Metazoa</taxon>
        <taxon>Ecdysozoa</taxon>
        <taxon>Arthropoda</taxon>
        <taxon>Crustacea</taxon>
        <taxon>Multicrustacea</taxon>
        <taxon>Hexanauplia</taxon>
        <taxon>Copepoda</taxon>
        <taxon>Siphonostomatoida</taxon>
        <taxon>Caligidae</taxon>
        <taxon>Caligus</taxon>
    </lineage>
</organism>
<dbReference type="EMBL" id="CP045896">
    <property type="protein sequence ID" value="QQP50866.1"/>
    <property type="molecule type" value="Genomic_DNA"/>
</dbReference>
<protein>
    <submittedName>
        <fullName evidence="1">Uncharacterized protein</fullName>
    </submittedName>
</protein>
<feature type="non-terminal residue" evidence="1">
    <location>
        <position position="57"/>
    </location>
</feature>
<feature type="non-terminal residue" evidence="1">
    <location>
        <position position="1"/>
    </location>
</feature>
<dbReference type="Proteomes" id="UP000595437">
    <property type="component" value="Chromosome 7"/>
</dbReference>
<name>A0A7T8HJE6_CALRO</name>
<gene>
    <name evidence="1" type="ORF">FKW44_012014</name>
</gene>
<proteinExistence type="predicted"/>